<dbReference type="Proteomes" id="UP001499967">
    <property type="component" value="Unassembled WGS sequence"/>
</dbReference>
<organism evidence="3 4">
    <name type="scientific">Pseudonocardia zijingensis</name>
    <dbReference type="NCBI Taxonomy" id="153376"/>
    <lineage>
        <taxon>Bacteria</taxon>
        <taxon>Bacillati</taxon>
        <taxon>Actinomycetota</taxon>
        <taxon>Actinomycetes</taxon>
        <taxon>Pseudonocardiales</taxon>
        <taxon>Pseudonocardiaceae</taxon>
        <taxon>Pseudonocardia</taxon>
    </lineage>
</organism>
<feature type="region of interest" description="Disordered" evidence="1">
    <location>
        <begin position="1"/>
        <end position="90"/>
    </location>
</feature>
<gene>
    <name evidence="3" type="ORF">GCM10009559_07310</name>
</gene>
<dbReference type="InterPro" id="IPR050625">
    <property type="entry name" value="ParA/MinD_ATPase"/>
</dbReference>
<dbReference type="InterPro" id="IPR027417">
    <property type="entry name" value="P-loop_NTPase"/>
</dbReference>
<evidence type="ECO:0000313" key="4">
    <source>
        <dbReference type="Proteomes" id="UP001499967"/>
    </source>
</evidence>
<feature type="compositionally biased region" description="Pro residues" evidence="1">
    <location>
        <begin position="18"/>
        <end position="88"/>
    </location>
</feature>
<dbReference type="Gene3D" id="3.40.50.300">
    <property type="entry name" value="P-loop containing nucleotide triphosphate hydrolases"/>
    <property type="match status" value="1"/>
</dbReference>
<dbReference type="PANTHER" id="PTHR43384:SF14">
    <property type="entry name" value="ESX-1 SECRETION-ASSOCIATED PROTEIN ESPI"/>
    <property type="match status" value="1"/>
</dbReference>
<dbReference type="EMBL" id="BAAAHP010000017">
    <property type="protein sequence ID" value="GAA0923269.1"/>
    <property type="molecule type" value="Genomic_DNA"/>
</dbReference>
<evidence type="ECO:0000256" key="1">
    <source>
        <dbReference type="SAM" id="MobiDB-lite"/>
    </source>
</evidence>
<name>A0ABN1P770_9PSEU</name>
<proteinExistence type="predicted"/>
<evidence type="ECO:0000259" key="2">
    <source>
        <dbReference type="Pfam" id="PF01656"/>
    </source>
</evidence>
<comment type="caution">
    <text evidence="3">The sequence shown here is derived from an EMBL/GenBank/DDBJ whole genome shotgun (WGS) entry which is preliminary data.</text>
</comment>
<dbReference type="Pfam" id="PF01656">
    <property type="entry name" value="CbiA"/>
    <property type="match status" value="1"/>
</dbReference>
<dbReference type="InterPro" id="IPR002586">
    <property type="entry name" value="CobQ/CobB/MinD/ParA_Nub-bd_dom"/>
</dbReference>
<accession>A0ABN1P770</accession>
<dbReference type="SUPFAM" id="SSF52540">
    <property type="entry name" value="P-loop containing nucleoside triphosphate hydrolases"/>
    <property type="match status" value="1"/>
</dbReference>
<evidence type="ECO:0000313" key="3">
    <source>
        <dbReference type="EMBL" id="GAA0923269.1"/>
    </source>
</evidence>
<sequence length="405" mass="42539">MPKRSFARADTESARAEPPTPESSAPEPPAPEPSAPEPSAPEPSAPEPSAPEPSAPEPSAPEPSAPEPPTAELPTPEPPAAPVTPSPRPVVEVPAVTASQLTEYTIVRRRSDKPGAGWRRAVHVASGGLVNPGIGPAEQRRQELALRVRRPLPGPRQIAVASMKGGVGKTTVTAMLGLMLAEHRGDRVVALDANPDAGTLAERLTGRTDSTVRDLLDSLGGVGALSDIARFTTLSGRLQVLASEQDPARSETFDRADYERVCAVLSRFYNIVVTDSGTGMVHSAMDGTLALASGLVVVGSHTVDGASRAGKTLDWLVAHGQQELVERAVVVLSADRTSPEIDGERVVAHFRERCRAVVVVPRDPHLATGGRIELDKVSQATSDAFLELAALVADDFGGSPPVRRQ</sequence>
<dbReference type="RefSeq" id="WP_379590314.1">
    <property type="nucleotide sequence ID" value="NZ_JBHSKO010000027.1"/>
</dbReference>
<feature type="domain" description="CobQ/CobB/MinD/ParA nucleotide binding" evidence="2">
    <location>
        <begin position="158"/>
        <end position="319"/>
    </location>
</feature>
<reference evidence="3 4" key="1">
    <citation type="journal article" date="2019" name="Int. J. Syst. Evol. Microbiol.">
        <title>The Global Catalogue of Microorganisms (GCM) 10K type strain sequencing project: providing services to taxonomists for standard genome sequencing and annotation.</title>
        <authorList>
            <consortium name="The Broad Institute Genomics Platform"/>
            <consortium name="The Broad Institute Genome Sequencing Center for Infectious Disease"/>
            <person name="Wu L."/>
            <person name="Ma J."/>
        </authorList>
    </citation>
    <scope>NUCLEOTIDE SEQUENCE [LARGE SCALE GENOMIC DNA]</scope>
    <source>
        <strain evidence="3 4">JCM 11117</strain>
    </source>
</reference>
<keyword evidence="4" id="KW-1185">Reference proteome</keyword>
<protein>
    <recommendedName>
        <fullName evidence="2">CobQ/CobB/MinD/ParA nucleotide binding domain-containing protein</fullName>
    </recommendedName>
</protein>
<dbReference type="PANTHER" id="PTHR43384">
    <property type="entry name" value="SEPTUM SITE-DETERMINING PROTEIN MIND HOMOLOG, CHLOROPLASTIC-RELATED"/>
    <property type="match status" value="1"/>
</dbReference>